<dbReference type="Pfam" id="PF07728">
    <property type="entry name" value="AAA_5"/>
    <property type="match status" value="1"/>
</dbReference>
<dbReference type="InterPro" id="IPR011704">
    <property type="entry name" value="ATPase_dyneun-rel_AAA"/>
</dbReference>
<dbReference type="InterPro" id="IPR052934">
    <property type="entry name" value="Methyl-DNA_Rec/Restrict_Enz"/>
</dbReference>
<evidence type="ECO:0000313" key="3">
    <source>
        <dbReference type="Proteomes" id="UP000306477"/>
    </source>
</evidence>
<organism evidence="2 3">
    <name type="scientific">Bacillus timonensis</name>
    <dbReference type="NCBI Taxonomy" id="1033734"/>
    <lineage>
        <taxon>Bacteria</taxon>
        <taxon>Bacillati</taxon>
        <taxon>Bacillota</taxon>
        <taxon>Bacilli</taxon>
        <taxon>Bacillales</taxon>
        <taxon>Bacillaceae</taxon>
        <taxon>Bacillus</taxon>
    </lineage>
</organism>
<reference evidence="2 3" key="1">
    <citation type="journal article" date="2019" name="Indoor Air">
        <title>Impacts of indoor surface finishes on bacterial viability.</title>
        <authorList>
            <person name="Hu J."/>
            <person name="Maamar S.B."/>
            <person name="Glawe A.J."/>
            <person name="Gottel N."/>
            <person name="Gilbert J.A."/>
            <person name="Hartmann E.M."/>
        </authorList>
    </citation>
    <scope>NUCLEOTIDE SEQUENCE [LARGE SCALE GENOMIC DNA]</scope>
    <source>
        <strain evidence="2 3">AF060A6</strain>
    </source>
</reference>
<dbReference type="SUPFAM" id="SSF52540">
    <property type="entry name" value="P-loop containing nucleoside triphosphate hydrolases"/>
    <property type="match status" value="1"/>
</dbReference>
<keyword evidence="3" id="KW-1185">Reference proteome</keyword>
<dbReference type="InterPro" id="IPR027417">
    <property type="entry name" value="P-loop_NTPase"/>
</dbReference>
<protein>
    <recommendedName>
        <fullName evidence="1">ATPase dynein-related AAA domain-containing protein</fullName>
    </recommendedName>
</protein>
<dbReference type="PANTHER" id="PTHR37291">
    <property type="entry name" value="5-METHYLCYTOSINE-SPECIFIC RESTRICTION ENZYME B"/>
    <property type="match status" value="1"/>
</dbReference>
<feature type="domain" description="ATPase dynein-related AAA" evidence="1">
    <location>
        <begin position="105"/>
        <end position="256"/>
    </location>
</feature>
<dbReference type="EMBL" id="SLUB01000081">
    <property type="protein sequence ID" value="THE09423.1"/>
    <property type="molecule type" value="Genomic_DNA"/>
</dbReference>
<dbReference type="PANTHER" id="PTHR37291:SF1">
    <property type="entry name" value="TYPE IV METHYL-DIRECTED RESTRICTION ENZYME ECOKMCRB SUBUNIT"/>
    <property type="match status" value="1"/>
</dbReference>
<sequence>MLIVRSSLKDNLMKESVAEYRTRNILSWFQVLDIVDEDWNLIIQENESEYAINSGASIAQEDGQKLLTANEVVTHIDKYIKSKGFYFEREEIINLFLALKTKPFVILSGISGTGKTKIVQWFSESIGATESNGQFKLIPVRPDWNDGSDLLGYRDIKGDFVEGPLTKVIKQAIVNPTLPYIVLLDEMNLARVEYYFSDILSVMESRRWEDGELVTSILLSDEIAEKNISLPSNLYIIGTVNMDETTHPFSKKVLDRANTIEFNEINLDFLDFLNEIPEISPIKIGNRTLLGNYLHLKDVYVENPKLVEKTTKVLVRLNEILKPIGAQIGYRVRDEICFYLAYSESTNLFSFEQALDRCILQKILPRVAGSDTRVEEVLNNLYKFCTNRLFDEEDVLDTEEIRNPESVT</sequence>
<name>A0A4V3V705_9BACI</name>
<evidence type="ECO:0000259" key="1">
    <source>
        <dbReference type="Pfam" id="PF07728"/>
    </source>
</evidence>
<dbReference type="Gene3D" id="3.40.50.300">
    <property type="entry name" value="P-loop containing nucleotide triphosphate hydrolases"/>
    <property type="match status" value="1"/>
</dbReference>
<dbReference type="GO" id="GO:0016887">
    <property type="term" value="F:ATP hydrolysis activity"/>
    <property type="evidence" value="ECO:0007669"/>
    <property type="project" value="InterPro"/>
</dbReference>
<gene>
    <name evidence="2" type="ORF">E1I69_22510</name>
</gene>
<comment type="caution">
    <text evidence="2">The sequence shown here is derived from an EMBL/GenBank/DDBJ whole genome shotgun (WGS) entry which is preliminary data.</text>
</comment>
<dbReference type="GO" id="GO:0005524">
    <property type="term" value="F:ATP binding"/>
    <property type="evidence" value="ECO:0007669"/>
    <property type="project" value="InterPro"/>
</dbReference>
<dbReference type="OrthoDB" id="9781481at2"/>
<proteinExistence type="predicted"/>
<dbReference type="AlphaFoldDB" id="A0A4V3V705"/>
<dbReference type="Proteomes" id="UP000306477">
    <property type="component" value="Unassembled WGS sequence"/>
</dbReference>
<evidence type="ECO:0000313" key="2">
    <source>
        <dbReference type="EMBL" id="THE09423.1"/>
    </source>
</evidence>
<accession>A0A4V3V705</accession>